<dbReference type="PANTHER" id="PTHR30146:SF153">
    <property type="entry name" value="LACTOSE OPERON REPRESSOR"/>
    <property type="match status" value="1"/>
</dbReference>
<evidence type="ECO:0000256" key="3">
    <source>
        <dbReference type="ARBA" id="ARBA00023163"/>
    </source>
</evidence>
<dbReference type="SUPFAM" id="SSF47413">
    <property type="entry name" value="lambda repressor-like DNA-binding domains"/>
    <property type="match status" value="1"/>
</dbReference>
<dbReference type="Gene3D" id="1.10.260.40">
    <property type="entry name" value="lambda repressor-like DNA-binding domains"/>
    <property type="match status" value="1"/>
</dbReference>
<dbReference type="RefSeq" id="WP_188549367.1">
    <property type="nucleotide sequence ID" value="NZ_BMFY01000002.1"/>
</dbReference>
<reference evidence="5" key="2">
    <citation type="submission" date="2020-09" db="EMBL/GenBank/DDBJ databases">
        <authorList>
            <person name="Sun Q."/>
            <person name="Zhou Y."/>
        </authorList>
    </citation>
    <scope>NUCLEOTIDE SEQUENCE</scope>
    <source>
        <strain evidence="5">CGMCC 1.12785</strain>
    </source>
</reference>
<feature type="domain" description="HTH lacI-type" evidence="4">
    <location>
        <begin position="6"/>
        <end position="60"/>
    </location>
</feature>
<keyword evidence="3" id="KW-0804">Transcription</keyword>
<evidence type="ECO:0000256" key="2">
    <source>
        <dbReference type="ARBA" id="ARBA00023125"/>
    </source>
</evidence>
<evidence type="ECO:0000313" key="6">
    <source>
        <dbReference type="Proteomes" id="UP000616114"/>
    </source>
</evidence>
<dbReference type="AlphaFoldDB" id="A0A8J2XJZ8"/>
<reference evidence="5" key="1">
    <citation type="journal article" date="2014" name="Int. J. Syst. Evol. Microbiol.">
        <title>Complete genome sequence of Corynebacterium casei LMG S-19264T (=DSM 44701T), isolated from a smear-ripened cheese.</title>
        <authorList>
            <consortium name="US DOE Joint Genome Institute (JGI-PGF)"/>
            <person name="Walter F."/>
            <person name="Albersmeier A."/>
            <person name="Kalinowski J."/>
            <person name="Ruckert C."/>
        </authorList>
    </citation>
    <scope>NUCLEOTIDE SEQUENCE</scope>
    <source>
        <strain evidence="5">CGMCC 1.12785</strain>
    </source>
</reference>
<dbReference type="SMART" id="SM00354">
    <property type="entry name" value="HTH_LACI"/>
    <property type="match status" value="1"/>
</dbReference>
<dbReference type="GO" id="GO:0000976">
    <property type="term" value="F:transcription cis-regulatory region binding"/>
    <property type="evidence" value="ECO:0007669"/>
    <property type="project" value="TreeGrafter"/>
</dbReference>
<dbReference type="InterPro" id="IPR010982">
    <property type="entry name" value="Lambda_DNA-bd_dom_sf"/>
</dbReference>
<keyword evidence="6" id="KW-1185">Reference proteome</keyword>
<name>A0A8J2XJZ8_9MICO</name>
<dbReference type="GO" id="GO:0003700">
    <property type="term" value="F:DNA-binding transcription factor activity"/>
    <property type="evidence" value="ECO:0007669"/>
    <property type="project" value="TreeGrafter"/>
</dbReference>
<dbReference type="CDD" id="cd01392">
    <property type="entry name" value="HTH_LacI"/>
    <property type="match status" value="1"/>
</dbReference>
<gene>
    <name evidence="5" type="ORF">GCM10011333_05250</name>
</gene>
<keyword evidence="2" id="KW-0238">DNA-binding</keyword>
<dbReference type="InterPro" id="IPR000843">
    <property type="entry name" value="HTH_LacI"/>
</dbReference>
<dbReference type="PROSITE" id="PS50932">
    <property type="entry name" value="HTH_LACI_2"/>
    <property type="match status" value="1"/>
</dbReference>
<evidence type="ECO:0000259" key="4">
    <source>
        <dbReference type="PROSITE" id="PS50932"/>
    </source>
</evidence>
<keyword evidence="1" id="KW-0805">Transcription regulation</keyword>
<dbReference type="Pfam" id="PF00356">
    <property type="entry name" value="LacI"/>
    <property type="match status" value="1"/>
</dbReference>
<sequence length="352" mass="38893">MPSPRVTLTDLAAHVGLSVTTVSDALHDTGRVAESTRTRVRQAAAELGYIPNRAAQNLRHRRSTTVGLFVPQRVIGMEFYLTFALAAADHLGSSGYDLTLLSSQPSTGRRDDWLQHAGVIVIDATLEDTRFADNLSQQPRLVTAGRIEGVPESALLGIIEADYRALIRQALDQLHADTPVRRPVMISYAPADAYSWSRQLIDGYREWCERHGVQPLLRTVDLSSELKGVDEAVELIRAHADADLLIFTGTVLALTARSHPRYEGLFPAGPPRSVVLTTNPMETSLVEHDAALHTRAKEFAVATADLLLEQLARLERDGETAFTHRWFNPHLHLAGEVRELDSATGRLRRLRA</sequence>
<accession>A0A8J2XJZ8</accession>
<dbReference type="EMBL" id="BMFY01000002">
    <property type="protein sequence ID" value="GGA05323.1"/>
    <property type="molecule type" value="Genomic_DNA"/>
</dbReference>
<dbReference type="InterPro" id="IPR028082">
    <property type="entry name" value="Peripla_BP_I"/>
</dbReference>
<dbReference type="Gene3D" id="3.40.50.2300">
    <property type="match status" value="2"/>
</dbReference>
<evidence type="ECO:0000256" key="1">
    <source>
        <dbReference type="ARBA" id="ARBA00023015"/>
    </source>
</evidence>
<evidence type="ECO:0000313" key="5">
    <source>
        <dbReference type="EMBL" id="GGA05323.1"/>
    </source>
</evidence>
<organism evidence="5 6">
    <name type="scientific">Sediminivirga luteola</name>
    <dbReference type="NCBI Taxonomy" id="1774748"/>
    <lineage>
        <taxon>Bacteria</taxon>
        <taxon>Bacillati</taxon>
        <taxon>Actinomycetota</taxon>
        <taxon>Actinomycetes</taxon>
        <taxon>Micrococcales</taxon>
        <taxon>Brevibacteriaceae</taxon>
        <taxon>Sediminivirga</taxon>
    </lineage>
</organism>
<dbReference type="PANTHER" id="PTHR30146">
    <property type="entry name" value="LACI-RELATED TRANSCRIPTIONAL REPRESSOR"/>
    <property type="match status" value="1"/>
</dbReference>
<protein>
    <recommendedName>
        <fullName evidence="4">HTH lacI-type domain-containing protein</fullName>
    </recommendedName>
</protein>
<dbReference type="SUPFAM" id="SSF53822">
    <property type="entry name" value="Periplasmic binding protein-like I"/>
    <property type="match status" value="1"/>
</dbReference>
<comment type="caution">
    <text evidence="5">The sequence shown here is derived from an EMBL/GenBank/DDBJ whole genome shotgun (WGS) entry which is preliminary data.</text>
</comment>
<dbReference type="Proteomes" id="UP000616114">
    <property type="component" value="Unassembled WGS sequence"/>
</dbReference>
<proteinExistence type="predicted"/>